<evidence type="ECO:0000313" key="1">
    <source>
        <dbReference type="EMBL" id="KGE89630.1"/>
    </source>
</evidence>
<dbReference type="STRING" id="1524460.IX84_00925"/>
<gene>
    <name evidence="1" type="ORF">IX84_00925</name>
</gene>
<name>A0A098SBV8_9BACT</name>
<accession>A0A098SBV8</accession>
<evidence type="ECO:0000313" key="2">
    <source>
        <dbReference type="Proteomes" id="UP000029736"/>
    </source>
</evidence>
<organism evidence="1 2">
    <name type="scientific">Phaeodactylibacter xiamenensis</name>
    <dbReference type="NCBI Taxonomy" id="1524460"/>
    <lineage>
        <taxon>Bacteria</taxon>
        <taxon>Pseudomonadati</taxon>
        <taxon>Bacteroidota</taxon>
        <taxon>Saprospiria</taxon>
        <taxon>Saprospirales</taxon>
        <taxon>Haliscomenobacteraceae</taxon>
        <taxon>Phaeodactylibacter</taxon>
    </lineage>
</organism>
<evidence type="ECO:0008006" key="3">
    <source>
        <dbReference type="Google" id="ProtNLM"/>
    </source>
</evidence>
<proteinExistence type="predicted"/>
<dbReference type="AlphaFoldDB" id="A0A098SBV8"/>
<keyword evidence="2" id="KW-1185">Reference proteome</keyword>
<comment type="caution">
    <text evidence="1">The sequence shown here is derived from an EMBL/GenBank/DDBJ whole genome shotgun (WGS) entry which is preliminary data.</text>
</comment>
<dbReference type="RefSeq" id="WP_044215766.1">
    <property type="nucleotide sequence ID" value="NZ_JBKAGJ010000048.1"/>
</dbReference>
<protein>
    <recommendedName>
        <fullName evidence="3">DUF2268 domain-containing protein</fullName>
    </recommendedName>
</protein>
<dbReference type="EMBL" id="JPOS01000003">
    <property type="protein sequence ID" value="KGE89630.1"/>
    <property type="molecule type" value="Genomic_DNA"/>
</dbReference>
<dbReference type="OrthoDB" id="6402335at2"/>
<sequence>MGNFRTNGTTVDSMVLFGAEMAFTDSTVYTSEFPPSYQYFKDYIRDYDPIHNVRFLAAHEFVHTQQVEAYNTSLLAIVLREGSAEFIASLCMESPSVVPAIAYGDANRDTVFQRFQQELFNQHPGWWVWSGAPNPFGQRDMGYYIGYALSEHYYNQAPDKQQAIADLIELDYSDAAAVASFVDQMGYFKQPLAKLKEAYEAARPTVTKVEQNDHRFTVHFSEPMDTLYRGFDYGPLGETHVLRIDQYLGFSPDGQRLSFTATLKPEKIQQLELSRRFRNLKGIELRPYLVTTERD</sequence>
<reference evidence="1 2" key="1">
    <citation type="journal article" date="2014" name="Int. J. Syst. Evol. Microbiol.">
        <title>Phaeodactylibacter xiamenensis gen. nov., sp. nov., a member of the family Saprospiraceae isolated from the marine alga Phaeodactylum tricornutum.</title>
        <authorList>
            <person name="Chen Z.Jr."/>
            <person name="Lei X."/>
            <person name="Lai Q."/>
            <person name="Li Y."/>
            <person name="Zhang B."/>
            <person name="Zhang J."/>
            <person name="Zhang H."/>
            <person name="Yang L."/>
            <person name="Zheng W."/>
            <person name="Tian Y."/>
            <person name="Yu Z."/>
            <person name="Xu H.Jr."/>
            <person name="Zheng T."/>
        </authorList>
    </citation>
    <scope>NUCLEOTIDE SEQUENCE [LARGE SCALE GENOMIC DNA]</scope>
    <source>
        <strain evidence="1 2">KD52</strain>
    </source>
</reference>
<dbReference type="Proteomes" id="UP000029736">
    <property type="component" value="Unassembled WGS sequence"/>
</dbReference>